<dbReference type="Gramene" id="ESW15006">
    <property type="protein sequence ID" value="ESW15006"/>
    <property type="gene ID" value="PHAVU_007G036100g"/>
</dbReference>
<reference evidence="2" key="1">
    <citation type="journal article" date="2014" name="Nat. Genet.">
        <title>A reference genome for common bean and genome-wide analysis of dual domestications.</title>
        <authorList>
            <person name="Schmutz J."/>
            <person name="McClean P.E."/>
            <person name="Mamidi S."/>
            <person name="Wu G.A."/>
            <person name="Cannon S.B."/>
            <person name="Grimwood J."/>
            <person name="Jenkins J."/>
            <person name="Shu S."/>
            <person name="Song Q."/>
            <person name="Chavarro C."/>
            <person name="Torres-Torres M."/>
            <person name="Geffroy V."/>
            <person name="Moghaddam S.M."/>
            <person name="Gao D."/>
            <person name="Abernathy B."/>
            <person name="Barry K."/>
            <person name="Blair M."/>
            <person name="Brick M.A."/>
            <person name="Chovatia M."/>
            <person name="Gepts P."/>
            <person name="Goodstein D.M."/>
            <person name="Gonzales M."/>
            <person name="Hellsten U."/>
            <person name="Hyten D.L."/>
            <person name="Jia G."/>
            <person name="Kelly J.D."/>
            <person name="Kudrna D."/>
            <person name="Lee R."/>
            <person name="Richard M.M."/>
            <person name="Miklas P.N."/>
            <person name="Osorno J.M."/>
            <person name="Rodrigues J."/>
            <person name="Thareau V."/>
            <person name="Urrea C.A."/>
            <person name="Wang M."/>
            <person name="Yu Y."/>
            <person name="Zhang M."/>
            <person name="Wing R.A."/>
            <person name="Cregan P.B."/>
            <person name="Rokhsar D.S."/>
            <person name="Jackson S.A."/>
        </authorList>
    </citation>
    <scope>NUCLEOTIDE SEQUENCE [LARGE SCALE GENOMIC DNA]</scope>
    <source>
        <strain evidence="2">cv. G19833</strain>
    </source>
</reference>
<protein>
    <submittedName>
        <fullName evidence="1">Uncharacterized protein</fullName>
    </submittedName>
</protein>
<dbReference type="AlphaFoldDB" id="V7BEW5"/>
<evidence type="ECO:0000313" key="1">
    <source>
        <dbReference type="EMBL" id="ESW15006.1"/>
    </source>
</evidence>
<dbReference type="Proteomes" id="UP000000226">
    <property type="component" value="Chromosome 7"/>
</dbReference>
<keyword evidence="2" id="KW-1185">Reference proteome</keyword>
<dbReference type="OrthoDB" id="1893649at2759"/>
<name>V7BEW5_PHAVU</name>
<gene>
    <name evidence="1" type="ORF">PHAVU_007G036100g</name>
</gene>
<dbReference type="EMBL" id="CM002294">
    <property type="protein sequence ID" value="ESW15006.1"/>
    <property type="molecule type" value="Genomic_DNA"/>
</dbReference>
<organism evidence="1 2">
    <name type="scientific">Phaseolus vulgaris</name>
    <name type="common">Kidney bean</name>
    <name type="synonym">French bean</name>
    <dbReference type="NCBI Taxonomy" id="3885"/>
    <lineage>
        <taxon>Eukaryota</taxon>
        <taxon>Viridiplantae</taxon>
        <taxon>Streptophyta</taxon>
        <taxon>Embryophyta</taxon>
        <taxon>Tracheophyta</taxon>
        <taxon>Spermatophyta</taxon>
        <taxon>Magnoliopsida</taxon>
        <taxon>eudicotyledons</taxon>
        <taxon>Gunneridae</taxon>
        <taxon>Pentapetalae</taxon>
        <taxon>rosids</taxon>
        <taxon>fabids</taxon>
        <taxon>Fabales</taxon>
        <taxon>Fabaceae</taxon>
        <taxon>Papilionoideae</taxon>
        <taxon>50 kb inversion clade</taxon>
        <taxon>NPAAA clade</taxon>
        <taxon>indigoferoid/millettioid clade</taxon>
        <taxon>Phaseoleae</taxon>
        <taxon>Phaseolus</taxon>
    </lineage>
</organism>
<accession>V7BEW5</accession>
<sequence>MTVSFSVQEIWAELPLTPPSLRHLTVSAKIPTMLSSQPLTISPSSSDRLTSINNNNINLTQSSIYDHASLLLYHRFFDPNFQFNSQRPISSYSNSCSVKNHTASVFDSFNQAIQSLKTGGSSVVPAGITVFTINITLMNFDNRVCLVFFEGFTISITLSDGILLFNGVPVFFPFFNDRIVVDDVNDILASQRPAEERMIGISILTLNTDDKNISHYCKNYK</sequence>
<evidence type="ECO:0000313" key="2">
    <source>
        <dbReference type="Proteomes" id="UP000000226"/>
    </source>
</evidence>
<proteinExistence type="predicted"/>